<dbReference type="EMBL" id="CAJNJA010037796">
    <property type="protein sequence ID" value="CAE7738479.1"/>
    <property type="molecule type" value="Genomic_DNA"/>
</dbReference>
<protein>
    <submittedName>
        <fullName evidence="3">Uncharacterized protein</fullName>
    </submittedName>
</protein>
<gene>
    <name evidence="3" type="ORF">SNEC2469_LOCUS21332</name>
</gene>
<evidence type="ECO:0000256" key="2">
    <source>
        <dbReference type="SAM" id="SignalP"/>
    </source>
</evidence>
<feature type="chain" id="PRO_5032705783" evidence="2">
    <location>
        <begin position="19"/>
        <end position="339"/>
    </location>
</feature>
<feature type="compositionally biased region" description="Low complexity" evidence="1">
    <location>
        <begin position="56"/>
        <end position="78"/>
    </location>
</feature>
<feature type="region of interest" description="Disordered" evidence="1">
    <location>
        <begin position="30"/>
        <end position="78"/>
    </location>
</feature>
<accession>A0A812XLR5</accession>
<evidence type="ECO:0000313" key="4">
    <source>
        <dbReference type="Proteomes" id="UP000601435"/>
    </source>
</evidence>
<evidence type="ECO:0000313" key="3">
    <source>
        <dbReference type="EMBL" id="CAE7738479.1"/>
    </source>
</evidence>
<comment type="caution">
    <text evidence="3">The sequence shown here is derived from an EMBL/GenBank/DDBJ whole genome shotgun (WGS) entry which is preliminary data.</text>
</comment>
<proteinExistence type="predicted"/>
<dbReference type="Proteomes" id="UP000601435">
    <property type="component" value="Unassembled WGS sequence"/>
</dbReference>
<keyword evidence="4" id="KW-1185">Reference proteome</keyword>
<keyword evidence="2" id="KW-0732">Signal</keyword>
<dbReference type="AlphaFoldDB" id="A0A812XLR5"/>
<name>A0A812XLR5_9DINO</name>
<feature type="region of interest" description="Disordered" evidence="1">
    <location>
        <begin position="96"/>
        <end position="149"/>
    </location>
</feature>
<organism evidence="3 4">
    <name type="scientific">Symbiodinium necroappetens</name>
    <dbReference type="NCBI Taxonomy" id="1628268"/>
    <lineage>
        <taxon>Eukaryota</taxon>
        <taxon>Sar</taxon>
        <taxon>Alveolata</taxon>
        <taxon>Dinophyceae</taxon>
        <taxon>Suessiales</taxon>
        <taxon>Symbiodiniaceae</taxon>
        <taxon>Symbiodinium</taxon>
    </lineage>
</organism>
<feature type="signal peptide" evidence="2">
    <location>
        <begin position="1"/>
        <end position="18"/>
    </location>
</feature>
<sequence>MHCWARIVLMLCIDYVTADFAKTSMEAFGRAGSISPDSELSDASGEANESASPNVSTSTTRTTTSTVPSTSTTSATSTTSTSTLWQATTTSTSSSTTSATWQVTDTSTTNTTATSTRTRTVSSTSTYSTSTTLDRNTTSTYTTNTSTTSRTTSTATLSTLSTTTTTTTVHIVTLTGVILTQVSSPSRFLSDAQVPLALARAMATLTQVPASSTHVVLNVVDARQLQADSGAVEIVSATTLQGPSATERAEVAKQLLIHATPAEIAELMSSEVNGLQMVPYSLEVLEVAPPTITGRAVQVSDHRSSGGEGIVFDTQDMAAGAALSPEWPSVILIAAVIVF</sequence>
<reference evidence="3" key="1">
    <citation type="submission" date="2021-02" db="EMBL/GenBank/DDBJ databases">
        <authorList>
            <person name="Dougan E. K."/>
            <person name="Rhodes N."/>
            <person name="Thang M."/>
            <person name="Chan C."/>
        </authorList>
    </citation>
    <scope>NUCLEOTIDE SEQUENCE</scope>
</reference>
<evidence type="ECO:0000256" key="1">
    <source>
        <dbReference type="SAM" id="MobiDB-lite"/>
    </source>
</evidence>